<keyword evidence="4 6" id="KW-1133">Transmembrane helix</keyword>
<protein>
    <submittedName>
        <fullName evidence="7">Uncharacterized protein</fullName>
    </submittedName>
</protein>
<feature type="transmembrane region" description="Helical" evidence="6">
    <location>
        <begin position="295"/>
        <end position="319"/>
    </location>
</feature>
<feature type="transmembrane region" description="Helical" evidence="6">
    <location>
        <begin position="146"/>
        <end position="167"/>
    </location>
</feature>
<sequence length="506" mass="55159">VATSRKVVLLFGVENLNAILGWIAIMLVARRMGAGVLGELAYALSLVGGFSFLAFLGFRVAHVKRVSEGMDLGRCIGTFLTIRLALIALMLLALGLAWWVWTGLLGKQLYDLAIPLLLVIVAYWVVQLLAGVMLATFTGRQEGARVAWPTFLGTTARSLLLIALALWASERGALGLAQAYLAGIVITALVALWYFRDYPMARPDRATFDSYTRYALPVAIASIFGVLRLYADKVVVGVFWDPHEVGLYFGVERIALFLGAMALALEAMLLPSISELYSKGATAEAAQAVSRAERYTAMFALPAVMLTIVWAAPVILVFISREFLPAAPILQLLCLVALLRVLNRPWSVALRGADRPGLASQVSIAATCIGLVLMLLLVPRSIPHLGLEDLPGLGGQGAALALVGTELFVLIALRWLCYRHLGMPPSLQLLRQVLAALLVGVLLWQVASMVVVGRWYELFGLALLGGTLYFALLALLGGLTHRDLRYLWHAFHPREMGSYVRDELRR</sequence>
<keyword evidence="5 6" id="KW-0472">Membrane</keyword>
<organism evidence="7">
    <name type="scientific">marine metagenome</name>
    <dbReference type="NCBI Taxonomy" id="408172"/>
    <lineage>
        <taxon>unclassified sequences</taxon>
        <taxon>metagenomes</taxon>
        <taxon>ecological metagenomes</taxon>
    </lineage>
</organism>
<evidence type="ECO:0000256" key="5">
    <source>
        <dbReference type="ARBA" id="ARBA00023136"/>
    </source>
</evidence>
<feature type="transmembrane region" description="Helical" evidence="6">
    <location>
        <begin position="254"/>
        <end position="274"/>
    </location>
</feature>
<feature type="transmembrane region" description="Helical" evidence="6">
    <location>
        <begin position="40"/>
        <end position="61"/>
    </location>
</feature>
<feature type="transmembrane region" description="Helical" evidence="6">
    <location>
        <begin position="82"/>
        <end position="101"/>
    </location>
</feature>
<evidence type="ECO:0000256" key="2">
    <source>
        <dbReference type="ARBA" id="ARBA00022475"/>
    </source>
</evidence>
<dbReference type="PANTHER" id="PTHR30250:SF26">
    <property type="entry name" value="PSMA PROTEIN"/>
    <property type="match status" value="1"/>
</dbReference>
<evidence type="ECO:0000313" key="7">
    <source>
        <dbReference type="EMBL" id="SUZ67460.1"/>
    </source>
</evidence>
<evidence type="ECO:0000256" key="4">
    <source>
        <dbReference type="ARBA" id="ARBA00022989"/>
    </source>
</evidence>
<accession>A0A381PKH4</accession>
<dbReference type="GO" id="GO:0005886">
    <property type="term" value="C:plasma membrane"/>
    <property type="evidence" value="ECO:0007669"/>
    <property type="project" value="UniProtKB-SubCell"/>
</dbReference>
<feature type="transmembrane region" description="Helical" evidence="6">
    <location>
        <begin position="325"/>
        <end position="342"/>
    </location>
</feature>
<dbReference type="Pfam" id="PF01943">
    <property type="entry name" value="Polysacc_synt"/>
    <property type="match status" value="1"/>
</dbReference>
<feature type="transmembrane region" description="Helical" evidence="6">
    <location>
        <begin position="458"/>
        <end position="479"/>
    </location>
</feature>
<dbReference type="PANTHER" id="PTHR30250">
    <property type="entry name" value="PST FAMILY PREDICTED COLANIC ACID TRANSPORTER"/>
    <property type="match status" value="1"/>
</dbReference>
<feature type="transmembrane region" description="Helical" evidence="6">
    <location>
        <begin position="429"/>
        <end position="452"/>
    </location>
</feature>
<feature type="transmembrane region" description="Helical" evidence="6">
    <location>
        <begin position="398"/>
        <end position="417"/>
    </location>
</feature>
<feature type="transmembrane region" description="Helical" evidence="6">
    <location>
        <begin position="7"/>
        <end position="28"/>
    </location>
</feature>
<gene>
    <name evidence="7" type="ORF">METZ01_LOCUS20314</name>
</gene>
<dbReference type="InterPro" id="IPR050833">
    <property type="entry name" value="Poly_Biosynth_Transport"/>
</dbReference>
<dbReference type="EMBL" id="UINC01001013">
    <property type="protein sequence ID" value="SUZ67460.1"/>
    <property type="molecule type" value="Genomic_DNA"/>
</dbReference>
<evidence type="ECO:0000256" key="3">
    <source>
        <dbReference type="ARBA" id="ARBA00022692"/>
    </source>
</evidence>
<evidence type="ECO:0000256" key="1">
    <source>
        <dbReference type="ARBA" id="ARBA00004651"/>
    </source>
</evidence>
<reference evidence="7" key="1">
    <citation type="submission" date="2018-05" db="EMBL/GenBank/DDBJ databases">
        <authorList>
            <person name="Lanie J.A."/>
            <person name="Ng W.-L."/>
            <person name="Kazmierczak K.M."/>
            <person name="Andrzejewski T.M."/>
            <person name="Davidsen T.M."/>
            <person name="Wayne K.J."/>
            <person name="Tettelin H."/>
            <person name="Glass J.I."/>
            <person name="Rusch D."/>
            <person name="Podicherti R."/>
            <person name="Tsui H.-C.T."/>
            <person name="Winkler M.E."/>
        </authorList>
    </citation>
    <scope>NUCLEOTIDE SEQUENCE</scope>
</reference>
<dbReference type="InterPro" id="IPR002797">
    <property type="entry name" value="Polysacc_synth"/>
</dbReference>
<name>A0A381PKH4_9ZZZZ</name>
<proteinExistence type="predicted"/>
<feature type="non-terminal residue" evidence="7">
    <location>
        <position position="1"/>
    </location>
</feature>
<keyword evidence="2" id="KW-1003">Cell membrane</keyword>
<comment type="subcellular location">
    <subcellularLocation>
        <location evidence="1">Cell membrane</location>
        <topology evidence="1">Multi-pass membrane protein</topology>
    </subcellularLocation>
</comment>
<feature type="transmembrane region" description="Helical" evidence="6">
    <location>
        <begin position="214"/>
        <end position="231"/>
    </location>
</feature>
<feature type="transmembrane region" description="Helical" evidence="6">
    <location>
        <begin position="173"/>
        <end position="194"/>
    </location>
</feature>
<evidence type="ECO:0000256" key="6">
    <source>
        <dbReference type="SAM" id="Phobius"/>
    </source>
</evidence>
<feature type="transmembrane region" description="Helical" evidence="6">
    <location>
        <begin position="362"/>
        <end position="378"/>
    </location>
</feature>
<dbReference type="AlphaFoldDB" id="A0A381PKH4"/>
<feature type="transmembrane region" description="Helical" evidence="6">
    <location>
        <begin position="113"/>
        <end position="134"/>
    </location>
</feature>
<keyword evidence="3 6" id="KW-0812">Transmembrane</keyword>